<evidence type="ECO:0000313" key="2">
    <source>
        <dbReference type="EMBL" id="GGG14379.1"/>
    </source>
</evidence>
<feature type="compositionally biased region" description="Polar residues" evidence="1">
    <location>
        <begin position="233"/>
        <end position="242"/>
    </location>
</feature>
<protein>
    <recommendedName>
        <fullName evidence="4">EcsC family protein</fullName>
    </recommendedName>
</protein>
<accession>A0A917FYM8</accession>
<feature type="region of interest" description="Disordered" evidence="1">
    <location>
        <begin position="209"/>
        <end position="242"/>
    </location>
</feature>
<evidence type="ECO:0000256" key="1">
    <source>
        <dbReference type="SAM" id="MobiDB-lite"/>
    </source>
</evidence>
<comment type="caution">
    <text evidence="2">The sequence shown here is derived from an EMBL/GenBank/DDBJ whole genome shotgun (WGS) entry which is preliminary data.</text>
</comment>
<name>A0A917FYM8_9NOCA</name>
<evidence type="ECO:0000313" key="3">
    <source>
        <dbReference type="Proteomes" id="UP000654257"/>
    </source>
</evidence>
<reference evidence="2" key="1">
    <citation type="journal article" date="2014" name="Int. J. Syst. Evol. Microbiol.">
        <title>Complete genome sequence of Corynebacterium casei LMG S-19264T (=DSM 44701T), isolated from a smear-ripened cheese.</title>
        <authorList>
            <consortium name="US DOE Joint Genome Institute (JGI-PGF)"/>
            <person name="Walter F."/>
            <person name="Albersmeier A."/>
            <person name="Kalinowski J."/>
            <person name="Ruckert C."/>
        </authorList>
    </citation>
    <scope>NUCLEOTIDE SEQUENCE</scope>
    <source>
        <strain evidence="2">CCM 7905</strain>
    </source>
</reference>
<organism evidence="2 3">
    <name type="scientific">Rhodococcoides trifolii</name>
    <dbReference type="NCBI Taxonomy" id="908250"/>
    <lineage>
        <taxon>Bacteria</taxon>
        <taxon>Bacillati</taxon>
        <taxon>Actinomycetota</taxon>
        <taxon>Actinomycetes</taxon>
        <taxon>Mycobacteriales</taxon>
        <taxon>Nocardiaceae</taxon>
        <taxon>Rhodococcoides</taxon>
    </lineage>
</organism>
<dbReference type="EMBL" id="BMCU01000003">
    <property type="protein sequence ID" value="GGG14379.1"/>
    <property type="molecule type" value="Genomic_DNA"/>
</dbReference>
<proteinExistence type="predicted"/>
<evidence type="ECO:0008006" key="4">
    <source>
        <dbReference type="Google" id="ProtNLM"/>
    </source>
</evidence>
<reference evidence="2" key="2">
    <citation type="submission" date="2020-09" db="EMBL/GenBank/DDBJ databases">
        <authorList>
            <person name="Sun Q."/>
            <person name="Sedlacek I."/>
        </authorList>
    </citation>
    <scope>NUCLEOTIDE SEQUENCE</scope>
    <source>
        <strain evidence="2">CCM 7905</strain>
    </source>
</reference>
<dbReference type="RefSeq" id="WP_229746058.1">
    <property type="nucleotide sequence ID" value="NZ_BMCU01000003.1"/>
</dbReference>
<dbReference type="AlphaFoldDB" id="A0A917FYM8"/>
<sequence>MATDEGRIEKTLVSILDNGSRLQGPAVDKYVWRIRRAHPDESPAQIIERMEKTFLTAVTGSGGAAGATAAVPGVGTVASVAAVGAETAFFVEASALLTLAVASVHGIPVHDQEQRKALVLAVALGETGREIVQKTLGTKSGNIGKLITGKIPGAGGLSGLNKRLIKKFITKYAARRGALFLGTMLPAGIGAVVGGAGNRSLGKGVVKNARETFGPPPTTWATAPGVIDDRSTDPTGTTELEA</sequence>
<gene>
    <name evidence="2" type="ORF">GCM10007304_30530</name>
</gene>
<keyword evidence="3" id="KW-1185">Reference proteome</keyword>
<dbReference type="Proteomes" id="UP000654257">
    <property type="component" value="Unassembled WGS sequence"/>
</dbReference>